<feature type="transmembrane region" description="Helical" evidence="10">
    <location>
        <begin position="128"/>
        <end position="145"/>
    </location>
</feature>
<feature type="transmembrane region" description="Helical" evidence="10">
    <location>
        <begin position="232"/>
        <end position="251"/>
    </location>
</feature>
<keyword evidence="9 10" id="KW-0472">Membrane</keyword>
<sequence>MSLSIMNLINEASPHFHGNASTTKIMGAVCLALMPTLIAATVLYGLAAPLLVLVCISTALVSEHVCCIAMHRESTAGDMSCVVTAMLFAFTLPANCPFWVAVLGTAFAIVVVKMLFGGIGCNIFNPAVAARVFIMVALPSALSAYPDVAGKPLDAITGATPLAMATAGEMPYSYLDLLLGNHAGALGETCIITLLIGYIFLLAVRVVDAWATLPFIGAVALISAFAGQDVVYQLLSGGLAMGAFFMATDYTTTPMNPVGKIIFGLCCGIITGLIRFFASSPEGVAFSILFMNMFVPLIDRITRPLPAGGVKNALI</sequence>
<evidence type="ECO:0000313" key="11">
    <source>
        <dbReference type="EMBL" id="HJG31042.1"/>
    </source>
</evidence>
<feature type="transmembrane region" description="Helical" evidence="10">
    <location>
        <begin position="98"/>
        <end position="116"/>
    </location>
</feature>
<evidence type="ECO:0000313" key="12">
    <source>
        <dbReference type="Proteomes" id="UP000746751"/>
    </source>
</evidence>
<comment type="subcellular location">
    <subcellularLocation>
        <location evidence="10">Cell membrane</location>
        <topology evidence="10">Multi-pass membrane protein</topology>
    </subcellularLocation>
</comment>
<keyword evidence="2 10" id="KW-0597">Phosphoprotein</keyword>
<gene>
    <name evidence="10" type="primary">rnfD</name>
    <name evidence="11" type="ORF">K8U80_06560</name>
</gene>
<evidence type="ECO:0000256" key="1">
    <source>
        <dbReference type="ARBA" id="ARBA00022448"/>
    </source>
</evidence>
<evidence type="ECO:0000256" key="3">
    <source>
        <dbReference type="ARBA" id="ARBA00022630"/>
    </source>
</evidence>
<keyword evidence="4 10" id="KW-0288">FMN</keyword>
<comment type="subunit">
    <text evidence="10">The complex is composed of six subunits: RnfA, RnfB, RnfC, RnfD, RnfE and RnfG.</text>
</comment>
<feature type="transmembrane region" description="Helical" evidence="10">
    <location>
        <begin position="183"/>
        <end position="202"/>
    </location>
</feature>
<evidence type="ECO:0000256" key="9">
    <source>
        <dbReference type="ARBA" id="ARBA00023136"/>
    </source>
</evidence>
<evidence type="ECO:0000256" key="10">
    <source>
        <dbReference type="HAMAP-Rule" id="MF_00462"/>
    </source>
</evidence>
<evidence type="ECO:0000256" key="5">
    <source>
        <dbReference type="ARBA" id="ARBA00022692"/>
    </source>
</evidence>
<dbReference type="EC" id="7.-.-.-" evidence="10"/>
<comment type="function">
    <text evidence="10">Part of a membrane-bound complex that couples electron transfer with translocation of ions across the membrane.</text>
</comment>
<keyword evidence="3 10" id="KW-0285">Flavoprotein</keyword>
<evidence type="ECO:0000256" key="8">
    <source>
        <dbReference type="ARBA" id="ARBA00022989"/>
    </source>
</evidence>
<keyword evidence="5 10" id="KW-0812">Transmembrane</keyword>
<dbReference type="InterPro" id="IPR011303">
    <property type="entry name" value="RnfD_bac"/>
</dbReference>
<protein>
    <recommendedName>
        <fullName evidence="10">Ion-translocating oxidoreductase complex subunit D</fullName>
        <ecNumber evidence="10">7.-.-.-</ecNumber>
    </recommendedName>
    <alternativeName>
        <fullName evidence="10">Rnf electron transport complex subunit D</fullName>
    </alternativeName>
</protein>
<comment type="cofactor">
    <cofactor evidence="10">
        <name>FMN</name>
        <dbReference type="ChEBI" id="CHEBI:58210"/>
    </cofactor>
</comment>
<dbReference type="HAMAP" id="MF_00462">
    <property type="entry name" value="RsxD_RnfD"/>
    <property type="match status" value="1"/>
</dbReference>
<keyword evidence="8 10" id="KW-1133">Transmembrane helix</keyword>
<dbReference type="GO" id="GO:0022900">
    <property type="term" value="P:electron transport chain"/>
    <property type="evidence" value="ECO:0007669"/>
    <property type="project" value="UniProtKB-UniRule"/>
</dbReference>
<evidence type="ECO:0000256" key="2">
    <source>
        <dbReference type="ARBA" id="ARBA00022553"/>
    </source>
</evidence>
<dbReference type="PANTHER" id="PTHR30578">
    <property type="entry name" value="ELECTRON TRANSPORT COMPLEX PROTEIN RNFD"/>
    <property type="match status" value="1"/>
</dbReference>
<reference evidence="11" key="2">
    <citation type="submission" date="2021-09" db="EMBL/GenBank/DDBJ databases">
        <authorList>
            <person name="Gilroy R."/>
        </authorList>
    </citation>
    <scope>NUCLEOTIDE SEQUENCE</scope>
    <source>
        <strain evidence="11">ChiGjej2B2-7701</strain>
    </source>
</reference>
<dbReference type="GO" id="GO:0005886">
    <property type="term" value="C:plasma membrane"/>
    <property type="evidence" value="ECO:0007669"/>
    <property type="project" value="UniProtKB-SubCell"/>
</dbReference>
<name>A0A921ISA6_9ACTN</name>
<keyword evidence="7 10" id="KW-0249">Electron transport</keyword>
<dbReference type="InterPro" id="IPR004338">
    <property type="entry name" value="NqrB/RnfD"/>
</dbReference>
<dbReference type="GO" id="GO:0055085">
    <property type="term" value="P:transmembrane transport"/>
    <property type="evidence" value="ECO:0007669"/>
    <property type="project" value="InterPro"/>
</dbReference>
<keyword evidence="1 10" id="KW-0813">Transport</keyword>
<feature type="transmembrane region" description="Helical" evidence="10">
    <location>
        <begin position="25"/>
        <end position="44"/>
    </location>
</feature>
<dbReference type="Proteomes" id="UP000746751">
    <property type="component" value="Unassembled WGS sequence"/>
</dbReference>
<feature type="modified residue" description="FMN phosphoryl threonine" evidence="10">
    <location>
        <position position="160"/>
    </location>
</feature>
<evidence type="ECO:0000256" key="7">
    <source>
        <dbReference type="ARBA" id="ARBA00022982"/>
    </source>
</evidence>
<keyword evidence="6 10" id="KW-1278">Translocase</keyword>
<feature type="transmembrane region" description="Helical" evidence="10">
    <location>
        <begin position="209"/>
        <end position="226"/>
    </location>
</feature>
<proteinExistence type="inferred from homology"/>
<comment type="similarity">
    <text evidence="10">Belongs to the NqrB/RnfD family.</text>
</comment>
<evidence type="ECO:0000256" key="4">
    <source>
        <dbReference type="ARBA" id="ARBA00022643"/>
    </source>
</evidence>
<dbReference type="Pfam" id="PF03116">
    <property type="entry name" value="NQR2_RnfD_RnfE"/>
    <property type="match status" value="1"/>
</dbReference>
<organism evidence="11 12">
    <name type="scientific">Collinsella ihumii</name>
    <dbReference type="NCBI Taxonomy" id="1720204"/>
    <lineage>
        <taxon>Bacteria</taxon>
        <taxon>Bacillati</taxon>
        <taxon>Actinomycetota</taxon>
        <taxon>Coriobacteriia</taxon>
        <taxon>Coriobacteriales</taxon>
        <taxon>Coriobacteriaceae</taxon>
        <taxon>Collinsella</taxon>
    </lineage>
</organism>
<dbReference type="PANTHER" id="PTHR30578:SF0">
    <property type="entry name" value="ION-TRANSLOCATING OXIDOREDUCTASE COMPLEX SUBUNIT D"/>
    <property type="match status" value="1"/>
</dbReference>
<dbReference type="NCBIfam" id="TIGR01946">
    <property type="entry name" value="rnfD"/>
    <property type="match status" value="1"/>
</dbReference>
<keyword evidence="10" id="KW-1003">Cell membrane</keyword>
<evidence type="ECO:0000256" key="6">
    <source>
        <dbReference type="ARBA" id="ARBA00022967"/>
    </source>
</evidence>
<reference evidence="11" key="1">
    <citation type="journal article" date="2021" name="PeerJ">
        <title>Extensive microbial diversity within the chicken gut microbiome revealed by metagenomics and culture.</title>
        <authorList>
            <person name="Gilroy R."/>
            <person name="Ravi A."/>
            <person name="Getino M."/>
            <person name="Pursley I."/>
            <person name="Horton D.L."/>
            <person name="Alikhan N.F."/>
            <person name="Baker D."/>
            <person name="Gharbi K."/>
            <person name="Hall N."/>
            <person name="Watson M."/>
            <person name="Adriaenssens E.M."/>
            <person name="Foster-Nyarko E."/>
            <person name="Jarju S."/>
            <person name="Secka A."/>
            <person name="Antonio M."/>
            <person name="Oren A."/>
            <person name="Chaudhuri R.R."/>
            <person name="La Ragione R."/>
            <person name="Hildebrand F."/>
            <person name="Pallen M.J."/>
        </authorList>
    </citation>
    <scope>NUCLEOTIDE SEQUENCE</scope>
    <source>
        <strain evidence="11">ChiGjej2B2-7701</strain>
    </source>
</reference>
<feature type="transmembrane region" description="Helical" evidence="10">
    <location>
        <begin position="258"/>
        <end position="278"/>
    </location>
</feature>
<dbReference type="EMBL" id="DYVF01000042">
    <property type="protein sequence ID" value="HJG31042.1"/>
    <property type="molecule type" value="Genomic_DNA"/>
</dbReference>
<comment type="caution">
    <text evidence="11">The sequence shown here is derived from an EMBL/GenBank/DDBJ whole genome shotgun (WGS) entry which is preliminary data.</text>
</comment>
<dbReference type="AlphaFoldDB" id="A0A921ISA6"/>
<accession>A0A921ISA6</accession>